<evidence type="ECO:0000256" key="1">
    <source>
        <dbReference type="SAM" id="MobiDB-lite"/>
    </source>
</evidence>
<dbReference type="CDD" id="cd00170">
    <property type="entry name" value="SEC14"/>
    <property type="match status" value="1"/>
</dbReference>
<keyword evidence="2" id="KW-0812">Transmembrane</keyword>
<sequence>MLADPGDPRCTPSAVDLVLASPAVAAAQRLAAGGPEAAFADRAGVRRFLRASEGSVSGAPKKLVSAPCGAGAFVVARQSCLGLGTELAGLTGLRIEVLSVSLACLAMLPERRGAGCSPALTRGLISGHLSTSPRTLEWRVRERPRDVVCSACSRTPLSHSMRIVGVDALGRPALHRFDPRESMEHVTRTLEDAVAILDRRAGEGGRPTGPAAETCVWVIDFNGYSMLKDSNPRTGLLAGRLLAHYPERLGCALLVDAPQSFELTWAAVQRVVNRVTASKIVFVRTDDGTARKELSKWAGRPLEEWLVREFSENRKVAGSGGHRQYWSPRLPDGSLKDHDPRGEQSFVDSADFALTLTSRLQGSPACSSVEPGESRVPGRRWLPRRSPPHPGLALTVAVMAASIAAVPLRACWWWHQGPERQAQATRTVAAVVALAAGAAAVAAVAAVARPLAPRPPRACRPVPSSPDADAGASLCCGLQCCLVGQKQGAAFANGSSQNSGNSITDTPTTRVAAPPGGSSSFSLGWDADPQQPVRPGSRTSGQAYGAGAPSTVPPQQDQAFGGRSRVSGNSYANGSNQNCGNVLTDHPSTRVAAPPGGTSSISFGGGQAPEPPTNRAQGANGGYGGRGGYGGNGAGGMTFGERVNPSSANTFATGSNQNCGSSPWSWTPCRICTAPTHEYRHKHGSHGF</sequence>
<accession>A0ABN9TNK7</accession>
<name>A0ABN9TNK7_9DINO</name>
<dbReference type="Pfam" id="PF00650">
    <property type="entry name" value="CRAL_TRIO"/>
    <property type="match status" value="1"/>
</dbReference>
<dbReference type="InterPro" id="IPR036865">
    <property type="entry name" value="CRAL-TRIO_dom_sf"/>
</dbReference>
<keyword evidence="2" id="KW-0472">Membrane</keyword>
<dbReference type="PROSITE" id="PS50191">
    <property type="entry name" value="CRAL_TRIO"/>
    <property type="match status" value="1"/>
</dbReference>
<comment type="caution">
    <text evidence="4">The sequence shown here is derived from an EMBL/GenBank/DDBJ whole genome shotgun (WGS) entry which is preliminary data.</text>
</comment>
<proteinExistence type="predicted"/>
<dbReference type="PANTHER" id="PTHR45824">
    <property type="entry name" value="GH16843P"/>
    <property type="match status" value="1"/>
</dbReference>
<dbReference type="Gene3D" id="3.40.525.10">
    <property type="entry name" value="CRAL-TRIO lipid binding domain"/>
    <property type="match status" value="1"/>
</dbReference>
<feature type="region of interest" description="Disordered" evidence="1">
    <location>
        <begin position="363"/>
        <end position="384"/>
    </location>
</feature>
<dbReference type="EMBL" id="CAUYUJ010014919">
    <property type="protein sequence ID" value="CAK0847657.1"/>
    <property type="molecule type" value="Genomic_DNA"/>
</dbReference>
<dbReference type="InterPro" id="IPR001251">
    <property type="entry name" value="CRAL-TRIO_dom"/>
</dbReference>
<feature type="transmembrane region" description="Helical" evidence="2">
    <location>
        <begin position="392"/>
        <end position="415"/>
    </location>
</feature>
<dbReference type="SUPFAM" id="SSF52087">
    <property type="entry name" value="CRAL/TRIO domain"/>
    <property type="match status" value="1"/>
</dbReference>
<gene>
    <name evidence="4" type="ORF">PCOR1329_LOCUS40814</name>
</gene>
<feature type="transmembrane region" description="Helical" evidence="2">
    <location>
        <begin position="427"/>
        <end position="448"/>
    </location>
</feature>
<feature type="compositionally biased region" description="Polar residues" evidence="1">
    <location>
        <begin position="566"/>
        <end position="581"/>
    </location>
</feature>
<feature type="compositionally biased region" description="Polar residues" evidence="1">
    <location>
        <begin position="493"/>
        <end position="509"/>
    </location>
</feature>
<dbReference type="Proteomes" id="UP001189429">
    <property type="component" value="Unassembled WGS sequence"/>
</dbReference>
<evidence type="ECO:0000256" key="2">
    <source>
        <dbReference type="SAM" id="Phobius"/>
    </source>
</evidence>
<keyword evidence="2" id="KW-1133">Transmembrane helix</keyword>
<dbReference type="PANTHER" id="PTHR45824:SF29">
    <property type="entry name" value="GH16843P"/>
    <property type="match status" value="1"/>
</dbReference>
<feature type="domain" description="CRAL-TRIO" evidence="3">
    <location>
        <begin position="163"/>
        <end position="318"/>
    </location>
</feature>
<evidence type="ECO:0000259" key="3">
    <source>
        <dbReference type="PROSITE" id="PS50191"/>
    </source>
</evidence>
<protein>
    <recommendedName>
        <fullName evidence="3">CRAL-TRIO domain-containing protein</fullName>
    </recommendedName>
</protein>
<dbReference type="InterPro" id="IPR052578">
    <property type="entry name" value="PI_Transfer_CRAL-TRIO"/>
</dbReference>
<evidence type="ECO:0000313" key="5">
    <source>
        <dbReference type="Proteomes" id="UP001189429"/>
    </source>
</evidence>
<reference evidence="4" key="1">
    <citation type="submission" date="2023-10" db="EMBL/GenBank/DDBJ databases">
        <authorList>
            <person name="Chen Y."/>
            <person name="Shah S."/>
            <person name="Dougan E. K."/>
            <person name="Thang M."/>
            <person name="Chan C."/>
        </authorList>
    </citation>
    <scope>NUCLEOTIDE SEQUENCE [LARGE SCALE GENOMIC DNA]</scope>
</reference>
<organism evidence="4 5">
    <name type="scientific">Prorocentrum cordatum</name>
    <dbReference type="NCBI Taxonomy" id="2364126"/>
    <lineage>
        <taxon>Eukaryota</taxon>
        <taxon>Sar</taxon>
        <taxon>Alveolata</taxon>
        <taxon>Dinophyceae</taxon>
        <taxon>Prorocentrales</taxon>
        <taxon>Prorocentraceae</taxon>
        <taxon>Prorocentrum</taxon>
    </lineage>
</organism>
<feature type="region of interest" description="Disordered" evidence="1">
    <location>
        <begin position="493"/>
        <end position="627"/>
    </location>
</feature>
<keyword evidence="5" id="KW-1185">Reference proteome</keyword>
<evidence type="ECO:0000313" key="4">
    <source>
        <dbReference type="EMBL" id="CAK0847657.1"/>
    </source>
</evidence>